<dbReference type="AlphaFoldDB" id="U5C3P0"/>
<reference evidence="1 2" key="1">
    <citation type="journal article" date="2013" name="Genome Announc.">
        <title>Draft Genome Sequence of the Psychrophilic and Alkaliphilic Rhodonellum psychrophilum Strain GCM71T.</title>
        <authorList>
            <person name="Hauptmann A.L."/>
            <person name="Glaring M.A."/>
            <person name="Hallin P.F."/>
            <person name="Prieme A."/>
            <person name="Stougaard P."/>
        </authorList>
    </citation>
    <scope>NUCLEOTIDE SEQUENCE [LARGE SCALE GENOMIC DNA]</scope>
    <source>
        <strain evidence="1 2">GCM71</strain>
    </source>
</reference>
<dbReference type="Proteomes" id="UP000016843">
    <property type="component" value="Unassembled WGS sequence"/>
</dbReference>
<evidence type="ECO:0000313" key="2">
    <source>
        <dbReference type="Proteomes" id="UP000016843"/>
    </source>
</evidence>
<keyword evidence="2" id="KW-1185">Reference proteome</keyword>
<name>U5C3P0_9BACT</name>
<dbReference type="EMBL" id="AWXR01000012">
    <property type="protein sequence ID" value="ERM83536.1"/>
    <property type="molecule type" value="Genomic_DNA"/>
</dbReference>
<evidence type="ECO:0000313" key="1">
    <source>
        <dbReference type="EMBL" id="ERM83536.1"/>
    </source>
</evidence>
<organism evidence="1 2">
    <name type="scientific">Rhodonellum psychrophilum GCM71 = DSM 17998</name>
    <dbReference type="NCBI Taxonomy" id="1123057"/>
    <lineage>
        <taxon>Bacteria</taxon>
        <taxon>Pseudomonadati</taxon>
        <taxon>Bacteroidota</taxon>
        <taxon>Cytophagia</taxon>
        <taxon>Cytophagales</taxon>
        <taxon>Cytophagaceae</taxon>
        <taxon>Rhodonellum</taxon>
    </lineage>
</organism>
<comment type="caution">
    <text evidence="1">The sequence shown here is derived from an EMBL/GenBank/DDBJ whole genome shotgun (WGS) entry which is preliminary data.</text>
</comment>
<protein>
    <submittedName>
        <fullName evidence="1">Uncharacterized protein</fullName>
    </submittedName>
</protein>
<proteinExistence type="predicted"/>
<sequence>MELVLKDQPLLKMEEVVEVAVLEVLQVLAGVQQAEMVDRAQELVEPVGLQ</sequence>
<accession>U5C3P0</accession>
<gene>
    <name evidence="1" type="ORF">P872_00230</name>
</gene>